<evidence type="ECO:0000313" key="3">
    <source>
        <dbReference type="EMBL" id="TYR99108.1"/>
    </source>
</evidence>
<gene>
    <name evidence="3" type="ORF">FZC84_12090</name>
</gene>
<name>A0A5D4MC89_9BACI</name>
<evidence type="ECO:0000256" key="1">
    <source>
        <dbReference type="ARBA" id="ARBA00023125"/>
    </source>
</evidence>
<dbReference type="PROSITE" id="PS50943">
    <property type="entry name" value="HTH_CROC1"/>
    <property type="match status" value="1"/>
</dbReference>
<evidence type="ECO:0000313" key="4">
    <source>
        <dbReference type="Proteomes" id="UP000325182"/>
    </source>
</evidence>
<dbReference type="Gene3D" id="1.10.260.40">
    <property type="entry name" value="lambda repressor-like DNA-binding domains"/>
    <property type="match status" value="1"/>
</dbReference>
<organism evidence="3 4">
    <name type="scientific">Rossellomorea vietnamensis</name>
    <dbReference type="NCBI Taxonomy" id="218284"/>
    <lineage>
        <taxon>Bacteria</taxon>
        <taxon>Bacillati</taxon>
        <taxon>Bacillota</taxon>
        <taxon>Bacilli</taxon>
        <taxon>Bacillales</taxon>
        <taxon>Bacillaceae</taxon>
        <taxon>Rossellomorea</taxon>
    </lineage>
</organism>
<dbReference type="Pfam" id="PF01381">
    <property type="entry name" value="HTH_3"/>
    <property type="match status" value="1"/>
</dbReference>
<feature type="domain" description="HTH cro/C1-type" evidence="2">
    <location>
        <begin position="6"/>
        <end position="60"/>
    </location>
</feature>
<evidence type="ECO:0000259" key="2">
    <source>
        <dbReference type="PROSITE" id="PS50943"/>
    </source>
</evidence>
<dbReference type="PANTHER" id="PTHR46558">
    <property type="entry name" value="TRACRIPTIONAL REGULATORY PROTEIN-RELATED-RELATED"/>
    <property type="match status" value="1"/>
</dbReference>
<dbReference type="RefSeq" id="WP_148954028.1">
    <property type="nucleotide sequence ID" value="NZ_VTEG01000007.1"/>
</dbReference>
<dbReference type="Proteomes" id="UP000325182">
    <property type="component" value="Unassembled WGS sequence"/>
</dbReference>
<dbReference type="PANTHER" id="PTHR46558:SF14">
    <property type="entry name" value="HTH-TYPE TRANSCRIPTIONAL REGULATOR ANSR"/>
    <property type="match status" value="1"/>
</dbReference>
<dbReference type="SUPFAM" id="SSF47413">
    <property type="entry name" value="lambda repressor-like DNA-binding domains"/>
    <property type="match status" value="1"/>
</dbReference>
<protein>
    <submittedName>
        <fullName evidence="3">Helix-turn-helix domain-containing protein</fullName>
    </submittedName>
</protein>
<dbReference type="GO" id="GO:0003677">
    <property type="term" value="F:DNA binding"/>
    <property type="evidence" value="ECO:0007669"/>
    <property type="project" value="UniProtKB-KW"/>
</dbReference>
<accession>A0A5D4MC89</accession>
<dbReference type="SMART" id="SM00530">
    <property type="entry name" value="HTH_XRE"/>
    <property type="match status" value="1"/>
</dbReference>
<reference evidence="3 4" key="1">
    <citation type="submission" date="2019-08" db="EMBL/GenBank/DDBJ databases">
        <title>Bacillus genomes from the desert of Cuatro Cienegas, Coahuila.</title>
        <authorList>
            <person name="Olmedo-Alvarez G."/>
        </authorList>
    </citation>
    <scope>NUCLEOTIDE SEQUENCE [LARGE SCALE GENOMIC DNA]</scope>
    <source>
        <strain evidence="3 4">CH128b_4D</strain>
    </source>
</reference>
<dbReference type="AlphaFoldDB" id="A0A5D4MC89"/>
<dbReference type="InterPro" id="IPR001387">
    <property type="entry name" value="Cro/C1-type_HTH"/>
</dbReference>
<dbReference type="EMBL" id="VTEG01000007">
    <property type="protein sequence ID" value="TYR99108.1"/>
    <property type="molecule type" value="Genomic_DNA"/>
</dbReference>
<keyword evidence="1" id="KW-0238">DNA-binding</keyword>
<comment type="caution">
    <text evidence="3">The sequence shown here is derived from an EMBL/GenBank/DDBJ whole genome shotgun (WGS) entry which is preliminary data.</text>
</comment>
<dbReference type="CDD" id="cd00093">
    <property type="entry name" value="HTH_XRE"/>
    <property type="match status" value="1"/>
</dbReference>
<sequence>MFADRLTYARKKKNYTQQRVADYLGITRPAYTAYERGSRQPDYETLSKLSDLLEVSIDYLLTGKEQSNTSTEMWKELLDPEKQVFFKDLLDAPEEKIEELIRFWEFIKERDKK</sequence>
<proteinExistence type="predicted"/>
<dbReference type="InterPro" id="IPR010982">
    <property type="entry name" value="Lambda_DNA-bd_dom_sf"/>
</dbReference>